<dbReference type="Proteomes" id="UP000254741">
    <property type="component" value="Unassembled WGS sequence"/>
</dbReference>
<reference evidence="1 2" key="1">
    <citation type="submission" date="2018-06" db="EMBL/GenBank/DDBJ databases">
        <authorList>
            <consortium name="Pathogen Informatics"/>
            <person name="Doyle S."/>
        </authorList>
    </citation>
    <scope>NUCLEOTIDE SEQUENCE [LARGE SCALE GENOMIC DNA]</scope>
    <source>
        <strain evidence="1 2">NCTC8297</strain>
    </source>
</reference>
<dbReference type="Gene3D" id="3.40.50.1580">
    <property type="entry name" value="Nucleoside phosphorylase domain"/>
    <property type="match status" value="1"/>
</dbReference>
<protein>
    <submittedName>
        <fullName evidence="1">AMP nucleosidase</fullName>
        <ecNumber evidence="1">3.2.2.4</ecNumber>
    </submittedName>
</protein>
<evidence type="ECO:0000313" key="2">
    <source>
        <dbReference type="Proteomes" id="UP000254741"/>
    </source>
</evidence>
<sequence>MVCSTPGEFYPLSHFDARRVDFSLARLRHYTGTPVEHFQPFVLFTNYTRYVDEFVRWGCSQILDPNSPYIALSCAGGIWITAETEAPERGHLRSGLEKTSDACLASGHCRWSGVLRW</sequence>
<accession>A0A379TAI9</accession>
<keyword evidence="1" id="KW-0378">Hydrolase</keyword>
<dbReference type="EC" id="3.2.2.4" evidence="1"/>
<gene>
    <name evidence="1" type="primary">amn_2</name>
    <name evidence="1" type="ORF">NCTC8297_02406</name>
</gene>
<keyword evidence="1" id="KW-0326">Glycosidase</keyword>
<dbReference type="GO" id="GO:0008714">
    <property type="term" value="F:AMP nucleosidase activity"/>
    <property type="evidence" value="ECO:0007669"/>
    <property type="project" value="UniProtKB-EC"/>
</dbReference>
<dbReference type="EMBL" id="UGXG01000002">
    <property type="protein sequence ID" value="SUG47156.1"/>
    <property type="molecule type" value="Genomic_DNA"/>
</dbReference>
<dbReference type="AlphaFoldDB" id="A0A379TAI9"/>
<dbReference type="GO" id="GO:0009116">
    <property type="term" value="P:nucleoside metabolic process"/>
    <property type="evidence" value="ECO:0007669"/>
    <property type="project" value="InterPro"/>
</dbReference>
<organism evidence="1 2">
    <name type="scientific">Salmonella enterica subsp. arizonae</name>
    <dbReference type="NCBI Taxonomy" id="59203"/>
    <lineage>
        <taxon>Bacteria</taxon>
        <taxon>Pseudomonadati</taxon>
        <taxon>Pseudomonadota</taxon>
        <taxon>Gammaproteobacteria</taxon>
        <taxon>Enterobacterales</taxon>
        <taxon>Enterobacteriaceae</taxon>
        <taxon>Salmonella</taxon>
    </lineage>
</organism>
<evidence type="ECO:0000313" key="1">
    <source>
        <dbReference type="EMBL" id="SUG47156.1"/>
    </source>
</evidence>
<name>A0A379TAI9_SALER</name>
<proteinExistence type="predicted"/>
<dbReference type="InterPro" id="IPR035994">
    <property type="entry name" value="Nucleoside_phosphorylase_sf"/>
</dbReference>
<dbReference type="SUPFAM" id="SSF53167">
    <property type="entry name" value="Purine and uridine phosphorylases"/>
    <property type="match status" value="1"/>
</dbReference>